<comment type="caution">
    <text evidence="1">The sequence shown here is derived from an EMBL/GenBank/DDBJ whole genome shotgun (WGS) entry which is preliminary data.</text>
</comment>
<dbReference type="AlphaFoldDB" id="A0A1F5SZ43"/>
<sequence length="289" mass="33926">MVLAEQFNEANQLRSRKEEKKETFLSNLQAREAMINQTINHELVSNHLPFTTEKRDDQFDLMRLEFSFCQHRLLEDKASYIKRPEQDDDVIKISFEIDSGEKLRMIQVTSNEDLLGKSLARRLNMSENKSQIQKILKSNPNELAGFIANLFRDDFITKQMIKAFEVETIDQARTYLTNSIFDLGKRKLISNLLLATINSMLEKATQNYIQKNKNSLSVPELESELDQIIDEFSELEITKTEVAEIQVNVLKYLIDGKTPEQRQKNLPEFKHRERKKYLDHLRRQMIKAV</sequence>
<name>A0A1F5SZ43_9BACT</name>
<evidence type="ECO:0000313" key="1">
    <source>
        <dbReference type="EMBL" id="OGF31912.1"/>
    </source>
</evidence>
<reference evidence="1 2" key="1">
    <citation type="journal article" date="2016" name="Nat. Commun.">
        <title>Thousands of microbial genomes shed light on interconnected biogeochemical processes in an aquifer system.</title>
        <authorList>
            <person name="Anantharaman K."/>
            <person name="Brown C.T."/>
            <person name="Hug L.A."/>
            <person name="Sharon I."/>
            <person name="Castelle C.J."/>
            <person name="Probst A.J."/>
            <person name="Thomas B.C."/>
            <person name="Singh A."/>
            <person name="Wilkins M.J."/>
            <person name="Karaoz U."/>
            <person name="Brodie E.L."/>
            <person name="Williams K.H."/>
            <person name="Hubbard S.S."/>
            <person name="Banfield J.F."/>
        </authorList>
    </citation>
    <scope>NUCLEOTIDE SEQUENCE [LARGE SCALE GENOMIC DNA]</scope>
</reference>
<dbReference type="EMBL" id="MFGJ01000007">
    <property type="protein sequence ID" value="OGF31912.1"/>
    <property type="molecule type" value="Genomic_DNA"/>
</dbReference>
<accession>A0A1F5SZ43</accession>
<dbReference type="STRING" id="1798002.A2478_05540"/>
<evidence type="ECO:0000313" key="2">
    <source>
        <dbReference type="Proteomes" id="UP000179001"/>
    </source>
</evidence>
<organism evidence="1 2">
    <name type="scientific">Candidatus Falkowbacteria bacterium RIFOXYC2_FULL_36_12</name>
    <dbReference type="NCBI Taxonomy" id="1798002"/>
    <lineage>
        <taxon>Bacteria</taxon>
        <taxon>Candidatus Falkowiibacteriota</taxon>
    </lineage>
</organism>
<proteinExistence type="predicted"/>
<gene>
    <name evidence="1" type="ORF">A2478_05540</name>
</gene>
<protein>
    <submittedName>
        <fullName evidence="1">Uncharacterized protein</fullName>
    </submittedName>
</protein>
<dbReference type="Proteomes" id="UP000179001">
    <property type="component" value="Unassembled WGS sequence"/>
</dbReference>